<accession>A0A9D4CL38</accession>
<dbReference type="GO" id="GO:0006281">
    <property type="term" value="P:DNA repair"/>
    <property type="evidence" value="ECO:0007669"/>
    <property type="project" value="UniProtKB-ARBA"/>
</dbReference>
<reference evidence="5" key="1">
    <citation type="journal article" date="2019" name="bioRxiv">
        <title>The Genome of the Zebra Mussel, Dreissena polymorpha: A Resource for Invasive Species Research.</title>
        <authorList>
            <person name="McCartney M.A."/>
            <person name="Auch B."/>
            <person name="Kono T."/>
            <person name="Mallez S."/>
            <person name="Zhang Y."/>
            <person name="Obille A."/>
            <person name="Becker A."/>
            <person name="Abrahante J.E."/>
            <person name="Garbe J."/>
            <person name="Badalamenti J.P."/>
            <person name="Herman A."/>
            <person name="Mangelson H."/>
            <person name="Liachko I."/>
            <person name="Sullivan S."/>
            <person name="Sone E.D."/>
            <person name="Koren S."/>
            <person name="Silverstein K.A.T."/>
            <person name="Beckman K.B."/>
            <person name="Gohl D.M."/>
        </authorList>
    </citation>
    <scope>NUCLEOTIDE SEQUENCE</scope>
    <source>
        <strain evidence="5">Duluth1</strain>
        <tissue evidence="5">Whole animal</tissue>
    </source>
</reference>
<keyword evidence="6" id="KW-1185">Reference proteome</keyword>
<name>A0A9D4CL38_DREPO</name>
<evidence type="ECO:0000256" key="1">
    <source>
        <dbReference type="ARBA" id="ARBA00022722"/>
    </source>
</evidence>
<keyword evidence="4" id="KW-0269">Exonuclease</keyword>
<dbReference type="AlphaFoldDB" id="A0A9D4CL38"/>
<keyword evidence="3" id="KW-0378">Hydrolase</keyword>
<reference evidence="5" key="2">
    <citation type="submission" date="2020-11" db="EMBL/GenBank/DDBJ databases">
        <authorList>
            <person name="McCartney M.A."/>
            <person name="Auch B."/>
            <person name="Kono T."/>
            <person name="Mallez S."/>
            <person name="Becker A."/>
            <person name="Gohl D.M."/>
            <person name="Silverstein K.A.T."/>
            <person name="Koren S."/>
            <person name="Bechman K.B."/>
            <person name="Herman A."/>
            <person name="Abrahante J.E."/>
            <person name="Garbe J."/>
        </authorList>
    </citation>
    <scope>NUCLEOTIDE SEQUENCE</scope>
    <source>
        <strain evidence="5">Duluth1</strain>
        <tissue evidence="5">Whole animal</tissue>
    </source>
</reference>
<keyword evidence="2" id="KW-0255">Endonuclease</keyword>
<dbReference type="EMBL" id="JAIWYP010000012">
    <property type="protein sequence ID" value="KAH3727368.1"/>
    <property type="molecule type" value="Genomic_DNA"/>
</dbReference>
<dbReference type="GO" id="GO:0004527">
    <property type="term" value="F:exonuclease activity"/>
    <property type="evidence" value="ECO:0007669"/>
    <property type="project" value="UniProtKB-KW"/>
</dbReference>
<evidence type="ECO:0000256" key="4">
    <source>
        <dbReference type="ARBA" id="ARBA00022839"/>
    </source>
</evidence>
<protein>
    <submittedName>
        <fullName evidence="5">Uncharacterized protein</fullName>
    </submittedName>
</protein>
<dbReference type="GO" id="GO:0004519">
    <property type="term" value="F:endonuclease activity"/>
    <property type="evidence" value="ECO:0007669"/>
    <property type="project" value="UniProtKB-KW"/>
</dbReference>
<sequence>MNDHIVPGRELSVTTSVEPLTLKQKEKCSGSEALVKYSEEEKRVIEKLTRKQKDSVHWLKYRQGIITSSNFNSVASHSRVIA</sequence>
<dbReference type="InterPro" id="IPR034720">
    <property type="entry name" value="Viral_alk_exo"/>
</dbReference>
<evidence type="ECO:0000313" key="5">
    <source>
        <dbReference type="EMBL" id="KAH3727368.1"/>
    </source>
</evidence>
<evidence type="ECO:0000256" key="3">
    <source>
        <dbReference type="ARBA" id="ARBA00022801"/>
    </source>
</evidence>
<keyword evidence="1" id="KW-0540">Nuclease</keyword>
<evidence type="ECO:0000313" key="6">
    <source>
        <dbReference type="Proteomes" id="UP000828390"/>
    </source>
</evidence>
<organism evidence="5 6">
    <name type="scientific">Dreissena polymorpha</name>
    <name type="common">Zebra mussel</name>
    <name type="synonym">Mytilus polymorpha</name>
    <dbReference type="NCBI Taxonomy" id="45954"/>
    <lineage>
        <taxon>Eukaryota</taxon>
        <taxon>Metazoa</taxon>
        <taxon>Spiralia</taxon>
        <taxon>Lophotrochozoa</taxon>
        <taxon>Mollusca</taxon>
        <taxon>Bivalvia</taxon>
        <taxon>Autobranchia</taxon>
        <taxon>Heteroconchia</taxon>
        <taxon>Euheterodonta</taxon>
        <taxon>Imparidentia</taxon>
        <taxon>Neoheterodontei</taxon>
        <taxon>Myida</taxon>
        <taxon>Dreissenoidea</taxon>
        <taxon>Dreissenidae</taxon>
        <taxon>Dreissena</taxon>
    </lineage>
</organism>
<comment type="caution">
    <text evidence="5">The sequence shown here is derived from an EMBL/GenBank/DDBJ whole genome shotgun (WGS) entry which is preliminary data.</text>
</comment>
<proteinExistence type="predicted"/>
<dbReference type="InterPro" id="IPR011335">
    <property type="entry name" value="Restrct_endonuc-II-like"/>
</dbReference>
<dbReference type="Pfam" id="PF01771">
    <property type="entry name" value="Viral_alk_exo"/>
    <property type="match status" value="1"/>
</dbReference>
<dbReference type="Proteomes" id="UP000828390">
    <property type="component" value="Unassembled WGS sequence"/>
</dbReference>
<gene>
    <name evidence="5" type="ORF">DPMN_053302</name>
</gene>
<dbReference type="SUPFAM" id="SSF52980">
    <property type="entry name" value="Restriction endonuclease-like"/>
    <property type="match status" value="1"/>
</dbReference>
<evidence type="ECO:0000256" key="2">
    <source>
        <dbReference type="ARBA" id="ARBA00022759"/>
    </source>
</evidence>